<feature type="chain" id="PRO_5023009657" evidence="1">
    <location>
        <begin position="20"/>
        <end position="165"/>
    </location>
</feature>
<dbReference type="OrthoDB" id="9896948at2"/>
<keyword evidence="3" id="KW-1185">Reference proteome</keyword>
<dbReference type="Proteomes" id="UP000324974">
    <property type="component" value="Chromosome"/>
</dbReference>
<sequence length="165" mass="17618">MKRTLALILAGGVLAAVYAAPVPPGGNNPVPDVSAPVAYKDLMLVLVTADGVAAVAFGDVDADGAEVAYRYRYQAADGKATEAGEGTLFERKVNGQYDPAGLKIKAGPIRVTWSKGGKDRGWVYYAPEVVQVQVANAQYFADGVHDLGNQKIEYKALDLSRYKRK</sequence>
<evidence type="ECO:0000313" key="3">
    <source>
        <dbReference type="Proteomes" id="UP000324974"/>
    </source>
</evidence>
<keyword evidence="1" id="KW-0732">Signal</keyword>
<gene>
    <name evidence="2" type="ORF">PX52LOC_01208</name>
</gene>
<dbReference type="EMBL" id="CP042425">
    <property type="protein sequence ID" value="QEL14328.1"/>
    <property type="molecule type" value="Genomic_DNA"/>
</dbReference>
<feature type="signal peptide" evidence="1">
    <location>
        <begin position="1"/>
        <end position="19"/>
    </location>
</feature>
<dbReference type="RefSeq" id="WP_149109227.1">
    <property type="nucleotide sequence ID" value="NZ_CP042425.1"/>
</dbReference>
<organism evidence="2 3">
    <name type="scientific">Limnoglobus roseus</name>
    <dbReference type="NCBI Taxonomy" id="2598579"/>
    <lineage>
        <taxon>Bacteria</taxon>
        <taxon>Pseudomonadati</taxon>
        <taxon>Planctomycetota</taxon>
        <taxon>Planctomycetia</taxon>
        <taxon>Gemmatales</taxon>
        <taxon>Gemmataceae</taxon>
        <taxon>Limnoglobus</taxon>
    </lineage>
</organism>
<protein>
    <submittedName>
        <fullName evidence="2">Uncharacterized protein</fullName>
    </submittedName>
</protein>
<reference evidence="3" key="1">
    <citation type="submission" date="2019-08" db="EMBL/GenBank/DDBJ databases">
        <title>Limnoglobus roseus gen. nov., sp. nov., a novel freshwater planctomycete with a giant genome from the family Gemmataceae.</title>
        <authorList>
            <person name="Kulichevskaya I.S."/>
            <person name="Naumoff D.G."/>
            <person name="Miroshnikov K."/>
            <person name="Ivanova A."/>
            <person name="Philippov D.A."/>
            <person name="Hakobyan A."/>
            <person name="Rijpstra I.C."/>
            <person name="Sinninghe Damste J.S."/>
            <person name="Liesack W."/>
            <person name="Dedysh S.N."/>
        </authorList>
    </citation>
    <scope>NUCLEOTIDE SEQUENCE [LARGE SCALE GENOMIC DNA]</scope>
    <source>
        <strain evidence="3">PX52</strain>
    </source>
</reference>
<dbReference type="KEGG" id="lrs:PX52LOC_01208"/>
<name>A0A5C1ABC4_9BACT</name>
<proteinExistence type="predicted"/>
<evidence type="ECO:0000256" key="1">
    <source>
        <dbReference type="SAM" id="SignalP"/>
    </source>
</evidence>
<accession>A0A5C1ABC4</accession>
<evidence type="ECO:0000313" key="2">
    <source>
        <dbReference type="EMBL" id="QEL14328.1"/>
    </source>
</evidence>
<dbReference type="AlphaFoldDB" id="A0A5C1ABC4"/>